<name>A0A252AC35_9PROT</name>
<reference evidence="2 3" key="1">
    <citation type="submission" date="2014-06" db="EMBL/GenBank/DDBJ databases">
        <authorList>
            <person name="Ju J."/>
            <person name="Zhang J."/>
        </authorList>
    </citation>
    <scope>NUCLEOTIDE SEQUENCE [LARGE SCALE GENOMIC DNA]</scope>
    <source>
        <strain evidence="2">DmW_042</strain>
    </source>
</reference>
<dbReference type="Proteomes" id="UP000194565">
    <property type="component" value="Unassembled WGS sequence"/>
</dbReference>
<evidence type="ECO:0000313" key="2">
    <source>
        <dbReference type="EMBL" id="OUI87144.1"/>
    </source>
</evidence>
<protein>
    <submittedName>
        <fullName evidence="2">Uncharacterized protein</fullName>
    </submittedName>
</protein>
<comment type="caution">
    <text evidence="2">The sequence shown here is derived from an EMBL/GenBank/DDBJ whole genome shotgun (WGS) entry which is preliminary data.</text>
</comment>
<accession>A0A252AC35</accession>
<organism evidence="2 3">
    <name type="scientific">Acetobacter tropicalis</name>
    <dbReference type="NCBI Taxonomy" id="104102"/>
    <lineage>
        <taxon>Bacteria</taxon>
        <taxon>Pseudomonadati</taxon>
        <taxon>Pseudomonadota</taxon>
        <taxon>Alphaproteobacteria</taxon>
        <taxon>Acetobacterales</taxon>
        <taxon>Acetobacteraceae</taxon>
        <taxon>Acetobacter</taxon>
    </lineage>
</organism>
<proteinExistence type="predicted"/>
<evidence type="ECO:0000256" key="1">
    <source>
        <dbReference type="SAM" id="MobiDB-lite"/>
    </source>
</evidence>
<feature type="compositionally biased region" description="Basic and acidic residues" evidence="1">
    <location>
        <begin position="60"/>
        <end position="74"/>
    </location>
</feature>
<gene>
    <name evidence="2" type="ORF">HC62_01760</name>
</gene>
<evidence type="ECO:0000313" key="3">
    <source>
        <dbReference type="Proteomes" id="UP000194565"/>
    </source>
</evidence>
<feature type="region of interest" description="Disordered" evidence="1">
    <location>
        <begin position="60"/>
        <end position="87"/>
    </location>
</feature>
<dbReference type="EMBL" id="JOMM01000012">
    <property type="protein sequence ID" value="OUI87144.1"/>
    <property type="molecule type" value="Genomic_DNA"/>
</dbReference>
<dbReference type="AlphaFoldDB" id="A0A252AC35"/>
<sequence length="87" mass="9902">MSLFYSAAKTAILARKEDLSNQPHRNVLKQSSFSILEDIHGGNLESMPFLRLFRRMEEKKRERDGRNRVQRGMEESAGSGVCICADS</sequence>